<reference evidence="2 3" key="1">
    <citation type="journal article" date="2013" name="Proc. Natl. Acad. Sci. U.S.A.">
        <title>Fine-scale variation in meiotic recombination in Mimulus inferred from population shotgun sequencing.</title>
        <authorList>
            <person name="Hellsten U."/>
            <person name="Wright K.M."/>
            <person name="Jenkins J."/>
            <person name="Shu S."/>
            <person name="Yuan Y."/>
            <person name="Wessler S.R."/>
            <person name="Schmutz J."/>
            <person name="Willis J.H."/>
            <person name="Rokhsar D.S."/>
        </authorList>
    </citation>
    <scope>NUCLEOTIDE SEQUENCE [LARGE SCALE GENOMIC DNA]</scope>
    <source>
        <strain evidence="3">cv. DUN x IM62</strain>
    </source>
</reference>
<proteinExistence type="predicted"/>
<gene>
    <name evidence="2" type="ORF">MIMGU_mgv1a006815mg</name>
</gene>
<dbReference type="AlphaFoldDB" id="A0A022RM44"/>
<feature type="region of interest" description="Disordered" evidence="1">
    <location>
        <begin position="146"/>
        <end position="178"/>
    </location>
</feature>
<evidence type="ECO:0000256" key="1">
    <source>
        <dbReference type="SAM" id="MobiDB-lite"/>
    </source>
</evidence>
<evidence type="ECO:0000313" key="2">
    <source>
        <dbReference type="EMBL" id="EYU41139.1"/>
    </source>
</evidence>
<keyword evidence="3" id="KW-1185">Reference proteome</keyword>
<dbReference type="GO" id="GO:0061908">
    <property type="term" value="C:phagophore"/>
    <property type="evidence" value="ECO:0000318"/>
    <property type="project" value="GO_Central"/>
</dbReference>
<dbReference type="eggNOG" id="ENOG502S0VR">
    <property type="taxonomic scope" value="Eukaryota"/>
</dbReference>
<dbReference type="EMBL" id="KI630365">
    <property type="protein sequence ID" value="EYU41139.1"/>
    <property type="molecule type" value="Genomic_DNA"/>
</dbReference>
<dbReference type="GO" id="GO:0005776">
    <property type="term" value="C:autophagosome"/>
    <property type="evidence" value="ECO:0000318"/>
    <property type="project" value="GO_Central"/>
</dbReference>
<evidence type="ECO:0000313" key="3">
    <source>
        <dbReference type="Proteomes" id="UP000030748"/>
    </source>
</evidence>
<organism evidence="2 3">
    <name type="scientific">Erythranthe guttata</name>
    <name type="common">Yellow monkey flower</name>
    <name type="synonym">Mimulus guttatus</name>
    <dbReference type="NCBI Taxonomy" id="4155"/>
    <lineage>
        <taxon>Eukaryota</taxon>
        <taxon>Viridiplantae</taxon>
        <taxon>Streptophyta</taxon>
        <taxon>Embryophyta</taxon>
        <taxon>Tracheophyta</taxon>
        <taxon>Spermatophyta</taxon>
        <taxon>Magnoliopsida</taxon>
        <taxon>eudicotyledons</taxon>
        <taxon>Gunneridae</taxon>
        <taxon>Pentapetalae</taxon>
        <taxon>asterids</taxon>
        <taxon>lamiids</taxon>
        <taxon>Lamiales</taxon>
        <taxon>Phrymaceae</taxon>
        <taxon>Erythranthe</taxon>
    </lineage>
</organism>
<name>A0A022RM44_ERYGU</name>
<dbReference type="PANTHER" id="PTHR34659">
    <property type="entry name" value="BNAA05G11610D PROTEIN"/>
    <property type="match status" value="1"/>
</dbReference>
<protein>
    <submittedName>
        <fullName evidence="2">Uncharacterized protein</fullName>
    </submittedName>
</protein>
<sequence length="430" mass="47807">MDFKGITWAGNIYEKFEAMCLEVEEVMYEDTVKYVENQVQKVGVSVKKFYSEVMQDLVPPSCVDPGKVPAAADVALKTYDDVISKKPKLSLSDNRVSLKKKGDVSDFSNDTYLLPPKVVVENTRSDSCSTKSKKLGACRRPIGIKRISQNSQPPKVTRDRIGETNATKSSETVEDSAAPVSVPDKIICLSAEETTVRQEEKTTDSECASEISSLVNKKEDYMENSATLSLPNEPIGVLAEGVSCSKSSSCLTSNTCDVESVCKQDVTTSYEEDVLDNFDMEVIENEEIVGQRPETFDPVGKSKLEDTCILVEGDNLHFVSQTSHKPENLKPETFDPVEKSKLEETCILVDGDNLHFVSQTSHKHKSYKKKIRDALSSKLRPTKKQHQLLYDYKDLGGKNKTEAIVPAHMVDPDKRKLPAGDSLESDWELL</sequence>
<accession>A0A022RM44</accession>
<dbReference type="Proteomes" id="UP000030748">
    <property type="component" value="Unassembled WGS sequence"/>
</dbReference>
<dbReference type="PANTHER" id="PTHR34659:SF8">
    <property type="entry name" value="(RAPE) HYPOTHETICAL PROTEIN"/>
    <property type="match status" value="1"/>
</dbReference>
<dbReference type="InterPro" id="IPR053273">
    <property type="entry name" value="CST_Regulator"/>
</dbReference>
<dbReference type="GO" id="GO:0006950">
    <property type="term" value="P:response to stress"/>
    <property type="evidence" value="ECO:0000318"/>
    <property type="project" value="GO_Central"/>
</dbReference>